<evidence type="ECO:0000256" key="1">
    <source>
        <dbReference type="SAM" id="Phobius"/>
    </source>
</evidence>
<organism evidence="2 3">
    <name type="scientific">Leifsonia aquatica</name>
    <name type="common">Corynebacterium aquaticum</name>
    <dbReference type="NCBI Taxonomy" id="144185"/>
    <lineage>
        <taxon>Bacteria</taxon>
        <taxon>Bacillati</taxon>
        <taxon>Actinomycetota</taxon>
        <taxon>Actinomycetes</taxon>
        <taxon>Micrococcales</taxon>
        <taxon>Microbacteriaceae</taxon>
        <taxon>Leifsonia</taxon>
    </lineage>
</organism>
<evidence type="ECO:0000313" key="2">
    <source>
        <dbReference type="EMBL" id="MBB2965644.1"/>
    </source>
</evidence>
<proteinExistence type="predicted"/>
<feature type="transmembrane region" description="Helical" evidence="1">
    <location>
        <begin position="58"/>
        <end position="80"/>
    </location>
</feature>
<protein>
    <submittedName>
        <fullName evidence="2">Uncharacterized protein</fullName>
    </submittedName>
</protein>
<feature type="transmembrane region" description="Helical" evidence="1">
    <location>
        <begin position="20"/>
        <end position="46"/>
    </location>
</feature>
<keyword evidence="1" id="KW-1133">Transmembrane helix</keyword>
<reference evidence="2 3" key="1">
    <citation type="submission" date="2020-08" db="EMBL/GenBank/DDBJ databases">
        <title>Sequencing the genomes of 1000 actinobacteria strains.</title>
        <authorList>
            <person name="Klenk H.-P."/>
        </authorList>
    </citation>
    <scope>NUCLEOTIDE SEQUENCE [LARGE SCALE GENOMIC DNA]</scope>
    <source>
        <strain evidence="2 3">DSM 20146</strain>
    </source>
</reference>
<name>A0A7W4USU6_LEIAQ</name>
<comment type="caution">
    <text evidence="2">The sequence shown here is derived from an EMBL/GenBank/DDBJ whole genome shotgun (WGS) entry which is preliminary data.</text>
</comment>
<dbReference type="RefSeq" id="WP_021765695.1">
    <property type="nucleotide sequence ID" value="NZ_JACHVP010000001.1"/>
</dbReference>
<accession>A0A7W4USU6</accession>
<keyword evidence="1" id="KW-0472">Membrane</keyword>
<dbReference type="AlphaFoldDB" id="A0A7W4USU6"/>
<gene>
    <name evidence="2" type="ORF">FHX33_000376</name>
</gene>
<dbReference type="Proteomes" id="UP000538196">
    <property type="component" value="Unassembled WGS sequence"/>
</dbReference>
<keyword evidence="3" id="KW-1185">Reference proteome</keyword>
<evidence type="ECO:0000313" key="3">
    <source>
        <dbReference type="Proteomes" id="UP000538196"/>
    </source>
</evidence>
<sequence>MQPDQTSSPGTPPRGLRIALAVVAWFNLVSAVIGMVGLTIGGGMGIPLEWVEGTFDSYFWPGIILGVVVGGSQALALIAYYARFRLAWGLQAAAGIVMLIWIFIEIAIMLVWSPLHGIYFATGLVQTVLAVLALGAWPRPFLGRVAAWKPRATASAGQTRPEN</sequence>
<keyword evidence="1" id="KW-0812">Transmembrane</keyword>
<dbReference type="EMBL" id="JACHVP010000001">
    <property type="protein sequence ID" value="MBB2965644.1"/>
    <property type="molecule type" value="Genomic_DNA"/>
</dbReference>
<feature type="transmembrane region" description="Helical" evidence="1">
    <location>
        <begin position="92"/>
        <end position="112"/>
    </location>
</feature>
<feature type="transmembrane region" description="Helical" evidence="1">
    <location>
        <begin position="118"/>
        <end position="137"/>
    </location>
</feature>